<feature type="transmembrane region" description="Helical" evidence="7">
    <location>
        <begin position="46"/>
        <end position="71"/>
    </location>
</feature>
<accession>A0ABQ6HWE6</accession>
<keyword evidence="7" id="KW-0472">Membrane</keyword>
<evidence type="ECO:0000313" key="10">
    <source>
        <dbReference type="EMBL" id="GMA22351.1"/>
    </source>
</evidence>
<dbReference type="CDD" id="cd17535">
    <property type="entry name" value="REC_NarL-like"/>
    <property type="match status" value="1"/>
</dbReference>
<keyword evidence="11" id="KW-1185">Reference proteome</keyword>
<evidence type="ECO:0000259" key="9">
    <source>
        <dbReference type="PROSITE" id="PS50110"/>
    </source>
</evidence>
<protein>
    <recommendedName>
        <fullName evidence="12">Response regulator</fullName>
    </recommendedName>
</protein>
<dbReference type="InterPro" id="IPR011006">
    <property type="entry name" value="CheY-like_superfamily"/>
</dbReference>
<keyword evidence="4" id="KW-0804">Transcription</keyword>
<dbReference type="InterPro" id="IPR039420">
    <property type="entry name" value="WalR-like"/>
</dbReference>
<feature type="transmembrane region" description="Helical" evidence="7">
    <location>
        <begin position="105"/>
        <end position="129"/>
    </location>
</feature>
<dbReference type="EMBL" id="BSUK01000001">
    <property type="protein sequence ID" value="GMA22351.1"/>
    <property type="molecule type" value="Genomic_DNA"/>
</dbReference>
<feature type="transmembrane region" description="Helical" evidence="7">
    <location>
        <begin position="78"/>
        <end position="99"/>
    </location>
</feature>
<dbReference type="Pfam" id="PF00072">
    <property type="entry name" value="Response_reg"/>
    <property type="match status" value="1"/>
</dbReference>
<feature type="transmembrane region" description="Helical" evidence="7">
    <location>
        <begin position="141"/>
        <end position="157"/>
    </location>
</feature>
<gene>
    <name evidence="10" type="ORF">GCM10025864_01100</name>
</gene>
<keyword evidence="1 5" id="KW-0597">Phosphoprotein</keyword>
<feature type="domain" description="Response regulatory" evidence="9">
    <location>
        <begin position="471"/>
        <end position="587"/>
    </location>
</feature>
<dbReference type="InterPro" id="IPR001789">
    <property type="entry name" value="Sig_transdc_resp-reg_receiver"/>
</dbReference>
<keyword evidence="7" id="KW-0812">Transmembrane</keyword>
<dbReference type="Proteomes" id="UP001157091">
    <property type="component" value="Unassembled WGS sequence"/>
</dbReference>
<dbReference type="InterPro" id="IPR016032">
    <property type="entry name" value="Sig_transdc_resp-reg_C-effctor"/>
</dbReference>
<feature type="transmembrane region" description="Helical" evidence="7">
    <location>
        <begin position="184"/>
        <end position="204"/>
    </location>
</feature>
<feature type="compositionally biased region" description="Pro residues" evidence="6">
    <location>
        <begin position="16"/>
        <end position="34"/>
    </location>
</feature>
<dbReference type="PANTHER" id="PTHR43214:SF24">
    <property type="entry name" value="TRANSCRIPTIONAL REGULATORY PROTEIN NARL-RELATED"/>
    <property type="match status" value="1"/>
</dbReference>
<dbReference type="PROSITE" id="PS50110">
    <property type="entry name" value="RESPONSE_REGULATORY"/>
    <property type="match status" value="1"/>
</dbReference>
<dbReference type="SUPFAM" id="SSF46894">
    <property type="entry name" value="C-terminal effector domain of the bipartite response regulators"/>
    <property type="match status" value="1"/>
</dbReference>
<proteinExistence type="predicted"/>
<keyword evidence="3" id="KW-0238">DNA-binding</keyword>
<evidence type="ECO:0000256" key="2">
    <source>
        <dbReference type="ARBA" id="ARBA00023015"/>
    </source>
</evidence>
<evidence type="ECO:0000256" key="6">
    <source>
        <dbReference type="SAM" id="MobiDB-lite"/>
    </source>
</evidence>
<evidence type="ECO:0000256" key="5">
    <source>
        <dbReference type="PROSITE-ProRule" id="PRU00169"/>
    </source>
</evidence>
<keyword evidence="2" id="KW-0805">Transcription regulation</keyword>
<comment type="caution">
    <text evidence="10">The sequence shown here is derived from an EMBL/GenBank/DDBJ whole genome shotgun (WGS) entry which is preliminary data.</text>
</comment>
<reference evidence="11" key="1">
    <citation type="journal article" date="2019" name="Int. J. Syst. Evol. Microbiol.">
        <title>The Global Catalogue of Microorganisms (GCM) 10K type strain sequencing project: providing services to taxonomists for standard genome sequencing and annotation.</title>
        <authorList>
            <consortium name="The Broad Institute Genomics Platform"/>
            <consortium name="The Broad Institute Genome Sequencing Center for Infectious Disease"/>
            <person name="Wu L."/>
            <person name="Ma J."/>
        </authorList>
    </citation>
    <scope>NUCLEOTIDE SEQUENCE [LARGE SCALE GENOMIC DNA]</scope>
    <source>
        <strain evidence="11">NBRC 106348</strain>
    </source>
</reference>
<dbReference type="InterPro" id="IPR011712">
    <property type="entry name" value="Sig_transdc_His_kin_sub3_dim/P"/>
</dbReference>
<feature type="region of interest" description="Disordered" evidence="6">
    <location>
        <begin position="1"/>
        <end position="37"/>
    </location>
</feature>
<evidence type="ECO:0000256" key="3">
    <source>
        <dbReference type="ARBA" id="ARBA00023125"/>
    </source>
</evidence>
<evidence type="ECO:0000259" key="8">
    <source>
        <dbReference type="PROSITE" id="PS50043"/>
    </source>
</evidence>
<dbReference type="PROSITE" id="PS50043">
    <property type="entry name" value="HTH_LUXR_2"/>
    <property type="match status" value="1"/>
</dbReference>
<dbReference type="Gene3D" id="3.40.50.2300">
    <property type="match status" value="1"/>
</dbReference>
<dbReference type="PROSITE" id="PS00622">
    <property type="entry name" value="HTH_LUXR_1"/>
    <property type="match status" value="1"/>
</dbReference>
<sequence length="682" mass="70832">MTPSTAADPRLTGVTVPPPAPAGGPPPGPGPAWPAKPTAARRRGHAWSVVLTVLLVTVTAFFGLVFSVVWYDDGDSGLELLLSVVSAGYALGLGAVVAFRARYPVALTLLGGFGALVLPVGPVAALVGLTSVIATRDRRTAWWLGALTAVATAVSLVRDAVRSPDDAVFASVPEGGTVPVQASVWGYVALGGVGFVVAVSIGLVRRSQGDAARAARETQAQVQVTEGLRTQVARQDERELIAREVHDALAHRLSLVSLHSGALEVSVPADQPELQQAAQVVRENAHRSLEDLRDLVALLRDPDGLTAATPPGGSAVAVGLATIHELVDATRSSGVPLVATVVLEDPSAASPQLGRAAYRIVQEALTNARKHAPGLAVDLDVRASAATGVSIRVVNPLPPTAAVPPGSRTGRAGMLARATQLGGRAHAGPRTGPRGPEFIVEAWLPWIADGSPRPDLRRDVGGRPCDGGVTRVLLVDDDPLVRTGLRMILQSDPEIEVVAEASDGSEAVPAVQAHRPDVVLMDLRMARLDGIAATAAVRALPDPPAVVVLTSFDADENVLRALEAGASGFLLKDAAPREIVDGVRAVADGDAVLAPRVARFVVAHVATSRVGEETVAARHALAQLTDRERDIAGLVAEGLSNADIAQRVYVSEATVKTHLGRVMTKLGLANRVQVALLVERAR</sequence>
<name>A0ABQ6HWE6_9MICO</name>
<dbReference type="Gene3D" id="1.20.5.1930">
    <property type="match status" value="1"/>
</dbReference>
<dbReference type="SMART" id="SM00421">
    <property type="entry name" value="HTH_LUXR"/>
    <property type="match status" value="1"/>
</dbReference>
<dbReference type="Pfam" id="PF07730">
    <property type="entry name" value="HisKA_3"/>
    <property type="match status" value="1"/>
</dbReference>
<dbReference type="SMART" id="SM00448">
    <property type="entry name" value="REC"/>
    <property type="match status" value="1"/>
</dbReference>
<feature type="modified residue" description="4-aspartylphosphate" evidence="5">
    <location>
        <position position="522"/>
    </location>
</feature>
<dbReference type="SUPFAM" id="SSF52172">
    <property type="entry name" value="CheY-like"/>
    <property type="match status" value="1"/>
</dbReference>
<dbReference type="InterPro" id="IPR036890">
    <property type="entry name" value="HATPase_C_sf"/>
</dbReference>
<organism evidence="10 11">
    <name type="scientific">Luteimicrobium album</name>
    <dbReference type="NCBI Taxonomy" id="1054550"/>
    <lineage>
        <taxon>Bacteria</taxon>
        <taxon>Bacillati</taxon>
        <taxon>Actinomycetota</taxon>
        <taxon>Actinomycetes</taxon>
        <taxon>Micrococcales</taxon>
        <taxon>Luteimicrobium</taxon>
    </lineage>
</organism>
<dbReference type="InterPro" id="IPR000792">
    <property type="entry name" value="Tscrpt_reg_LuxR_C"/>
</dbReference>
<evidence type="ECO:0000256" key="4">
    <source>
        <dbReference type="ARBA" id="ARBA00023163"/>
    </source>
</evidence>
<evidence type="ECO:0008006" key="12">
    <source>
        <dbReference type="Google" id="ProtNLM"/>
    </source>
</evidence>
<evidence type="ECO:0000313" key="11">
    <source>
        <dbReference type="Proteomes" id="UP001157091"/>
    </source>
</evidence>
<evidence type="ECO:0000256" key="7">
    <source>
        <dbReference type="SAM" id="Phobius"/>
    </source>
</evidence>
<dbReference type="CDD" id="cd16917">
    <property type="entry name" value="HATPase_UhpB-NarQ-NarX-like"/>
    <property type="match status" value="1"/>
</dbReference>
<feature type="domain" description="HTH luxR-type" evidence="8">
    <location>
        <begin position="617"/>
        <end position="682"/>
    </location>
</feature>
<dbReference type="CDD" id="cd06170">
    <property type="entry name" value="LuxR_C_like"/>
    <property type="match status" value="1"/>
</dbReference>
<dbReference type="PANTHER" id="PTHR43214">
    <property type="entry name" value="TWO-COMPONENT RESPONSE REGULATOR"/>
    <property type="match status" value="1"/>
</dbReference>
<dbReference type="InterPro" id="IPR058245">
    <property type="entry name" value="NreC/VraR/RcsB-like_REC"/>
</dbReference>
<dbReference type="Gene3D" id="3.30.565.10">
    <property type="entry name" value="Histidine kinase-like ATPase, C-terminal domain"/>
    <property type="match status" value="1"/>
</dbReference>
<evidence type="ECO:0000256" key="1">
    <source>
        <dbReference type="ARBA" id="ARBA00022553"/>
    </source>
</evidence>
<dbReference type="Pfam" id="PF00196">
    <property type="entry name" value="GerE"/>
    <property type="match status" value="1"/>
</dbReference>
<keyword evidence="7" id="KW-1133">Transmembrane helix</keyword>
<dbReference type="PRINTS" id="PR00038">
    <property type="entry name" value="HTHLUXR"/>
</dbReference>